<feature type="domain" description="Integrase catalytic" evidence="1">
    <location>
        <begin position="1"/>
        <end position="101"/>
    </location>
</feature>
<dbReference type="InterPro" id="IPR012337">
    <property type="entry name" value="RNaseH-like_sf"/>
</dbReference>
<dbReference type="AlphaFoldDB" id="A0A9W7J0Z2"/>
<dbReference type="Gene3D" id="3.30.420.10">
    <property type="entry name" value="Ribonuclease H-like superfamily/Ribonuclease H"/>
    <property type="match status" value="1"/>
</dbReference>
<gene>
    <name evidence="2" type="ORF">HRI_004243800</name>
</gene>
<evidence type="ECO:0000313" key="2">
    <source>
        <dbReference type="EMBL" id="GMJ05746.1"/>
    </source>
</evidence>
<name>A0A9W7J0Z2_HIBTR</name>
<dbReference type="Proteomes" id="UP001165190">
    <property type="component" value="Unassembled WGS sequence"/>
</dbReference>
<reference evidence="2" key="1">
    <citation type="submission" date="2023-05" db="EMBL/GenBank/DDBJ databases">
        <title>Genome and transcriptome analyses reveal genes involved in the formation of fine ridges on petal epidermal cells in Hibiscus trionum.</title>
        <authorList>
            <person name="Koshimizu S."/>
            <person name="Masuda S."/>
            <person name="Ishii T."/>
            <person name="Shirasu K."/>
            <person name="Hoshino A."/>
            <person name="Arita M."/>
        </authorList>
    </citation>
    <scope>NUCLEOTIDE SEQUENCE</scope>
    <source>
        <strain evidence="2">Hamamatsu line</strain>
    </source>
</reference>
<proteinExistence type="predicted"/>
<dbReference type="OrthoDB" id="166633at2759"/>
<evidence type="ECO:0000259" key="1">
    <source>
        <dbReference type="PROSITE" id="PS50994"/>
    </source>
</evidence>
<dbReference type="InterPro" id="IPR001584">
    <property type="entry name" value="Integrase_cat-core"/>
</dbReference>
<accession>A0A9W7J0Z2</accession>
<dbReference type="PROSITE" id="PS50994">
    <property type="entry name" value="INTEGRASE"/>
    <property type="match status" value="1"/>
</dbReference>
<dbReference type="GO" id="GO:0003676">
    <property type="term" value="F:nucleic acid binding"/>
    <property type="evidence" value="ECO:0007669"/>
    <property type="project" value="InterPro"/>
</dbReference>
<dbReference type="PANTHER" id="PTHR35046:SF26">
    <property type="entry name" value="RNA-DIRECTED DNA POLYMERASE"/>
    <property type="match status" value="1"/>
</dbReference>
<protein>
    <recommendedName>
        <fullName evidence="1">Integrase catalytic domain-containing protein</fullName>
    </recommendedName>
</protein>
<keyword evidence="3" id="KW-1185">Reference proteome</keyword>
<dbReference type="EMBL" id="BSYR01000045">
    <property type="protein sequence ID" value="GMJ05746.1"/>
    <property type="molecule type" value="Genomic_DNA"/>
</dbReference>
<sequence>MDFIEGLPISKKFSSILVVIDKYTKYAHFLPLAHPFTATDIAQVYLDNIFKLHGNPTIAISDRDKIFTSIFWKELLKKLGTTPHFSSAYHPESDGQTERLN</sequence>
<dbReference type="SUPFAM" id="SSF53098">
    <property type="entry name" value="Ribonuclease H-like"/>
    <property type="match status" value="1"/>
</dbReference>
<dbReference type="GO" id="GO:0015074">
    <property type="term" value="P:DNA integration"/>
    <property type="evidence" value="ECO:0007669"/>
    <property type="project" value="InterPro"/>
</dbReference>
<dbReference type="InterPro" id="IPR036397">
    <property type="entry name" value="RNaseH_sf"/>
</dbReference>
<dbReference type="PANTHER" id="PTHR35046">
    <property type="entry name" value="ZINC KNUCKLE (CCHC-TYPE) FAMILY PROTEIN"/>
    <property type="match status" value="1"/>
</dbReference>
<comment type="caution">
    <text evidence="2">The sequence shown here is derived from an EMBL/GenBank/DDBJ whole genome shotgun (WGS) entry which is preliminary data.</text>
</comment>
<dbReference type="Pfam" id="PF00665">
    <property type="entry name" value="rve"/>
    <property type="match status" value="1"/>
</dbReference>
<evidence type="ECO:0000313" key="3">
    <source>
        <dbReference type="Proteomes" id="UP001165190"/>
    </source>
</evidence>
<organism evidence="2 3">
    <name type="scientific">Hibiscus trionum</name>
    <name type="common">Flower of an hour</name>
    <dbReference type="NCBI Taxonomy" id="183268"/>
    <lineage>
        <taxon>Eukaryota</taxon>
        <taxon>Viridiplantae</taxon>
        <taxon>Streptophyta</taxon>
        <taxon>Embryophyta</taxon>
        <taxon>Tracheophyta</taxon>
        <taxon>Spermatophyta</taxon>
        <taxon>Magnoliopsida</taxon>
        <taxon>eudicotyledons</taxon>
        <taxon>Gunneridae</taxon>
        <taxon>Pentapetalae</taxon>
        <taxon>rosids</taxon>
        <taxon>malvids</taxon>
        <taxon>Malvales</taxon>
        <taxon>Malvaceae</taxon>
        <taxon>Malvoideae</taxon>
        <taxon>Hibiscus</taxon>
    </lineage>
</organism>